<dbReference type="Proteomes" id="UP000223559">
    <property type="component" value="Chromosome"/>
</dbReference>
<accession>A0A2D1KNQ5</accession>
<evidence type="ECO:0000256" key="1">
    <source>
        <dbReference type="SAM" id="Phobius"/>
    </source>
</evidence>
<name>A0A2D1KNQ5_9LACO</name>
<dbReference type="EMBL" id="CP017697">
    <property type="protein sequence ID" value="ATO43682.1"/>
    <property type="molecule type" value="Genomic_DNA"/>
</dbReference>
<sequence>MRDLVTERKFMNMIVWVVLLGLAFFGTLPIFILVYVFLAILMIMRTWLGRALRRVKITTSLVYLLIMVLQITFSSAVIFRQHIYLGAGFFSRVFGTLLVLAPLLAERMLIIRQDTDFYLPSIKEAATLSFSEFNAQKDAVIHSVQSLGKVKQALAVDKLMPLFTDLKRHSSMRYINDGSLTQSYFDSVAATMADPYIYIVISNTGSNASELISLFTQKQYNHASLSFDRDLQTIISYNGGENVYPPGLNPEMVAAFHQKSDASVLVYRLATTLAQKQQIAAKIKQINQTGSAYNIIGLVVKRSLRPNIMFCSQFVYQMLRLSGLAYFTKADGNVKPTDLVELDYYKKLDFCYEIKFN</sequence>
<reference evidence="2 3" key="1">
    <citation type="submission" date="2016-10" db="EMBL/GenBank/DDBJ databases">
        <title>The whole genome sequencing and assembly of L. cotyniformis subsp. torquens DSM 20004 strain.</title>
        <authorList>
            <person name="Park M.-K."/>
            <person name="Lee Y.-J."/>
            <person name="Yi H."/>
            <person name="Bahn Y.-S."/>
            <person name="Kim J.F."/>
            <person name="Lee D.-W."/>
        </authorList>
    </citation>
    <scope>NUCLEOTIDE SEQUENCE [LARGE SCALE GENOMIC DNA]</scope>
    <source>
        <strain evidence="2 3">DSM 20004</strain>
    </source>
</reference>
<feature type="transmembrane region" description="Helical" evidence="1">
    <location>
        <begin position="61"/>
        <end position="79"/>
    </location>
</feature>
<dbReference type="AlphaFoldDB" id="A0A2D1KNQ5"/>
<organism evidence="2 3">
    <name type="scientific">Loigolactobacillus coryniformis subsp. torquens DSM 20004 = KCTC 3535</name>
    <dbReference type="NCBI Taxonomy" id="1423822"/>
    <lineage>
        <taxon>Bacteria</taxon>
        <taxon>Bacillati</taxon>
        <taxon>Bacillota</taxon>
        <taxon>Bacilli</taxon>
        <taxon>Lactobacillales</taxon>
        <taxon>Lactobacillaceae</taxon>
        <taxon>Loigolactobacillus</taxon>
    </lineage>
</organism>
<dbReference type="RefSeq" id="WP_010014865.1">
    <property type="nucleotide sequence ID" value="NZ_AEOS01000358.1"/>
</dbReference>
<keyword evidence="3" id="KW-1185">Reference proteome</keyword>
<protein>
    <submittedName>
        <fullName evidence="2">Uncharacterized protein</fullName>
    </submittedName>
</protein>
<keyword evidence="1" id="KW-0812">Transmembrane</keyword>
<proteinExistence type="predicted"/>
<keyword evidence="1" id="KW-1133">Transmembrane helix</keyword>
<dbReference type="KEGG" id="lcy:LC20004_07070"/>
<dbReference type="Gene3D" id="3.90.1720.10">
    <property type="entry name" value="endopeptidase domain like (from Nostoc punctiforme)"/>
    <property type="match status" value="1"/>
</dbReference>
<gene>
    <name evidence="2" type="ORF">LC20004_07070</name>
</gene>
<feature type="transmembrane region" description="Helical" evidence="1">
    <location>
        <begin position="85"/>
        <end position="105"/>
    </location>
</feature>
<evidence type="ECO:0000313" key="2">
    <source>
        <dbReference type="EMBL" id="ATO43682.1"/>
    </source>
</evidence>
<dbReference type="InterPro" id="IPR038765">
    <property type="entry name" value="Papain-like_cys_pep_sf"/>
</dbReference>
<evidence type="ECO:0000313" key="3">
    <source>
        <dbReference type="Proteomes" id="UP000223559"/>
    </source>
</evidence>
<dbReference type="SUPFAM" id="SSF54001">
    <property type="entry name" value="Cysteine proteinases"/>
    <property type="match status" value="1"/>
</dbReference>
<dbReference type="OrthoDB" id="1645744at2"/>
<feature type="transmembrane region" description="Helical" evidence="1">
    <location>
        <begin position="13"/>
        <end position="41"/>
    </location>
</feature>
<keyword evidence="1" id="KW-0472">Membrane</keyword>